<dbReference type="InterPro" id="IPR032675">
    <property type="entry name" value="LRR_dom_sf"/>
</dbReference>
<evidence type="ECO:0000313" key="3">
    <source>
        <dbReference type="Proteomes" id="UP000226429"/>
    </source>
</evidence>
<proteinExistence type="predicted"/>
<evidence type="ECO:0000313" key="2">
    <source>
        <dbReference type="EMBL" id="RDH39831.1"/>
    </source>
</evidence>
<keyword evidence="3" id="KW-1185">Reference proteome</keyword>
<name>A0A370CF11_9COXI</name>
<sequence>MPFPDALEKLSENRSFELKNSEIYLENIQELERHIKNLKEYSLESFYQLHLNNIQLLPGTSPATKMQQEHVLSGSIVEHSPRAWSERFTDVAITQMISINGFNAPLQFMDQAENLETQLTALKEALLSLLSQPDTWSSIELARVFFYKDQPINHALTQRFYDFYDDFLISLAKKSSLKELSIRPFSLARHRESLVCFLTQDAKLESLHLKINEANREDWLALCQVLEKHPKLNSLHLDNSVLDSDAYSALANLLDKNYRVKVTLSKPTDGYLPEAYLSLRWRLSKTGVERFTENHLSQNKLLQVAFTALESLQKFKLSRRIDQIERQTRLEEQFDFLLTNHGHLALTGSEKEAWLKKACILPEIYQNHKEYMNEYSGLVRLHLDGFLEEQGKTAGYLLLEKVFETGNVKAMKILLEANVNLLEWPSLNDEAPFLPRLFREEAHCALQRIVLQHMAEDGSLMELALERFSAYSDICKLFRTFGTKLSQYADVLVYKIDPPLFTSFARNILDLCRKALHIEPPSKKRKEEYAKIHLYIAKILQIVEDDAQGKSDYDSFTKAQKIVQEMIHYSSRAAARGIYGRSFLHDGILEFAEGFHQKLEDSKGSVVHKKDDLIAKQSDDLQEKDTTIKNLIEMMERQKTNMTAQFTEMRGQIKCLNNLLVQNGIMNQNPMPEERPETSTPFSARR</sequence>
<evidence type="ECO:0000256" key="1">
    <source>
        <dbReference type="SAM" id="MobiDB-lite"/>
    </source>
</evidence>
<dbReference type="AlphaFoldDB" id="A0A370CF11"/>
<dbReference type="EMBL" id="NMOS02000035">
    <property type="protein sequence ID" value="RDH39831.1"/>
    <property type="molecule type" value="Genomic_DNA"/>
</dbReference>
<dbReference type="SUPFAM" id="SSF52047">
    <property type="entry name" value="RNI-like"/>
    <property type="match status" value="1"/>
</dbReference>
<dbReference type="Gene3D" id="3.80.10.10">
    <property type="entry name" value="Ribonuclease Inhibitor"/>
    <property type="match status" value="1"/>
</dbReference>
<reference evidence="2 3" key="2">
    <citation type="journal article" date="2018" name="J. Invertebr. Pathol.">
        <title>'Candidatus Aquirickettsiella gammari' (Gammaproteobacteria: Legionellales: Coxiellaceae): A bacterial pathogen of the freshwater crustacean Gammarus fossarum (Malacostraca: Amphipoda).</title>
        <authorList>
            <person name="Bojko J."/>
            <person name="Dunn A.M."/>
            <person name="Stebbing P.D."/>
            <person name="van Aerle R."/>
            <person name="Bacela-Spychalska K."/>
            <person name="Bean T.P."/>
            <person name="Urrutia A."/>
            <person name="Stentiford G.D."/>
        </authorList>
    </citation>
    <scope>NUCLEOTIDE SEQUENCE [LARGE SCALE GENOMIC DNA]</scope>
    <source>
        <strain evidence="2">RA15029</strain>
    </source>
</reference>
<dbReference type="Proteomes" id="UP000226429">
    <property type="component" value="Unassembled WGS sequence"/>
</dbReference>
<gene>
    <name evidence="2" type="ORF">CFE62_006965</name>
</gene>
<accession>A0A370CF11</accession>
<organism evidence="2 3">
    <name type="scientific">Candidatus Aquirickettsiella gammari</name>
    <dbReference type="NCBI Taxonomy" id="2016198"/>
    <lineage>
        <taxon>Bacteria</taxon>
        <taxon>Pseudomonadati</taxon>
        <taxon>Pseudomonadota</taxon>
        <taxon>Gammaproteobacteria</taxon>
        <taxon>Legionellales</taxon>
        <taxon>Coxiellaceae</taxon>
        <taxon>Candidatus Aquirickettsiella</taxon>
    </lineage>
</organism>
<protein>
    <submittedName>
        <fullName evidence="2">Uncharacterized protein</fullName>
    </submittedName>
</protein>
<feature type="region of interest" description="Disordered" evidence="1">
    <location>
        <begin position="666"/>
        <end position="686"/>
    </location>
</feature>
<reference evidence="2 3" key="1">
    <citation type="journal article" date="2017" name="Int. J. Syst. Evol. Microbiol.">
        <title>Aquarickettsiella crustaci n. gen. n. sp. (Gammaproteobacteria: Legionellales: Coxiellaceae); a bacterial pathogen of the freshwater crustacean: Gammarus fossarum (Malacostraca: Amphipoda).</title>
        <authorList>
            <person name="Bojko J."/>
            <person name="Dunn A.M."/>
            <person name="Stebbing P.D."/>
            <person name="Van Aerle R."/>
            <person name="Bacela-Spychalska K."/>
            <person name="Bean T.P."/>
            <person name="Stentiford G.D."/>
        </authorList>
    </citation>
    <scope>NUCLEOTIDE SEQUENCE [LARGE SCALE GENOMIC DNA]</scope>
    <source>
        <strain evidence="2">RA15029</strain>
    </source>
</reference>
<comment type="caution">
    <text evidence="2">The sequence shown here is derived from an EMBL/GenBank/DDBJ whole genome shotgun (WGS) entry which is preliminary data.</text>
</comment>